<gene>
    <name evidence="1" type="ORF">JMJ55_30295</name>
</gene>
<protein>
    <submittedName>
        <fullName evidence="1">Uncharacterized protein</fullName>
    </submittedName>
</protein>
<sequence>MFSVVGLLGAGAGSALVIWGTMVRRAMKRDGLVRVSGWMPAGAAQEAS</sequence>
<keyword evidence="2" id="KW-1185">Reference proteome</keyword>
<name>A0ABS1VD41_9PROT</name>
<comment type="caution">
    <text evidence="1">The sequence shown here is derived from an EMBL/GenBank/DDBJ whole genome shotgun (WGS) entry which is preliminary data.</text>
</comment>
<evidence type="ECO:0000313" key="2">
    <source>
        <dbReference type="Proteomes" id="UP000606490"/>
    </source>
</evidence>
<reference evidence="1 2" key="1">
    <citation type="submission" date="2021-01" db="EMBL/GenBank/DDBJ databases">
        <title>Belnapia mucosa sp. nov. and Belnapia arida sp. nov., isolated from the Tabernas Desert (Almeria, Spain).</title>
        <authorList>
            <person name="Molina-Menor E."/>
            <person name="Vidal-Verdu A."/>
            <person name="Calonge A."/>
            <person name="Satari L."/>
            <person name="Pereto Magraner J."/>
            <person name="Porcar Miralles M."/>
        </authorList>
    </citation>
    <scope>NUCLEOTIDE SEQUENCE [LARGE SCALE GENOMIC DNA]</scope>
    <source>
        <strain evidence="1 2">T6</strain>
    </source>
</reference>
<dbReference type="EMBL" id="JAEUXJ010000061">
    <property type="protein sequence ID" value="MBL6459594.1"/>
    <property type="molecule type" value="Genomic_DNA"/>
</dbReference>
<organism evidence="1 2">
    <name type="scientific">Belnapia mucosa</name>
    <dbReference type="NCBI Taxonomy" id="2804532"/>
    <lineage>
        <taxon>Bacteria</taxon>
        <taxon>Pseudomonadati</taxon>
        <taxon>Pseudomonadota</taxon>
        <taxon>Alphaproteobacteria</taxon>
        <taxon>Acetobacterales</taxon>
        <taxon>Roseomonadaceae</taxon>
        <taxon>Belnapia</taxon>
    </lineage>
</organism>
<accession>A0ABS1VD41</accession>
<proteinExistence type="predicted"/>
<dbReference type="Proteomes" id="UP000606490">
    <property type="component" value="Unassembled WGS sequence"/>
</dbReference>
<dbReference type="RefSeq" id="WP_202829324.1">
    <property type="nucleotide sequence ID" value="NZ_JAEUXJ010000061.1"/>
</dbReference>
<evidence type="ECO:0000313" key="1">
    <source>
        <dbReference type="EMBL" id="MBL6459594.1"/>
    </source>
</evidence>